<evidence type="ECO:0000313" key="3">
    <source>
        <dbReference type="Proteomes" id="UP000298337"/>
    </source>
</evidence>
<dbReference type="AlphaFoldDB" id="A0A4Z0PDL8"/>
<keyword evidence="3" id="KW-1185">Reference proteome</keyword>
<gene>
    <name evidence="2" type="ORF">EU556_02545</name>
</gene>
<sequence length="92" mass="9242">MKKDKNKKKSVKGSKAKKTTLFAGAGKSLKKLGKGTGLGKLSTTQKVLGGAALLAVGLGYLGQRRKSTPAATPNPDAAAAEESLASMEGAGL</sequence>
<feature type="region of interest" description="Disordered" evidence="1">
    <location>
        <begin position="65"/>
        <end position="92"/>
    </location>
</feature>
<evidence type="ECO:0000256" key="1">
    <source>
        <dbReference type="SAM" id="MobiDB-lite"/>
    </source>
</evidence>
<reference evidence="2 3" key="1">
    <citation type="submission" date="2019-04" db="EMBL/GenBank/DDBJ databases">
        <authorList>
            <person name="Feng G."/>
            <person name="Zhang J."/>
            <person name="Zhu H."/>
        </authorList>
    </citation>
    <scope>NUCLEOTIDE SEQUENCE [LARGE SCALE GENOMIC DNA]</scope>
    <source>
        <strain evidence="2 3">92R-1</strain>
    </source>
</reference>
<evidence type="ECO:0000313" key="2">
    <source>
        <dbReference type="EMBL" id="TGE09729.1"/>
    </source>
</evidence>
<dbReference type="Proteomes" id="UP000298337">
    <property type="component" value="Unassembled WGS sequence"/>
</dbReference>
<organism evidence="2 3">
    <name type="scientific">Hymenobacter fodinae</name>
    <dbReference type="NCBI Taxonomy" id="2510796"/>
    <lineage>
        <taxon>Bacteria</taxon>
        <taxon>Pseudomonadati</taxon>
        <taxon>Bacteroidota</taxon>
        <taxon>Cytophagia</taxon>
        <taxon>Cytophagales</taxon>
        <taxon>Hymenobacteraceae</taxon>
        <taxon>Hymenobacter</taxon>
    </lineage>
</organism>
<accession>A0A4Z0PDL8</accession>
<proteinExistence type="predicted"/>
<protein>
    <submittedName>
        <fullName evidence="2">Uncharacterized protein</fullName>
    </submittedName>
</protein>
<name>A0A4Z0PDL8_9BACT</name>
<dbReference type="EMBL" id="SRLA01000001">
    <property type="protein sequence ID" value="TGE09729.1"/>
    <property type="molecule type" value="Genomic_DNA"/>
</dbReference>
<comment type="caution">
    <text evidence="2">The sequence shown here is derived from an EMBL/GenBank/DDBJ whole genome shotgun (WGS) entry which is preliminary data.</text>
</comment>
<dbReference type="RefSeq" id="WP_135430733.1">
    <property type="nucleotide sequence ID" value="NZ_SRLA01000001.1"/>
</dbReference>